<dbReference type="AlphaFoldDB" id="A0A0F9L913"/>
<comment type="caution">
    <text evidence="2">The sequence shown here is derived from an EMBL/GenBank/DDBJ whole genome shotgun (WGS) entry which is preliminary data.</text>
</comment>
<protein>
    <submittedName>
        <fullName evidence="2">Uncharacterized protein</fullName>
    </submittedName>
</protein>
<feature type="compositionally biased region" description="Basic and acidic residues" evidence="1">
    <location>
        <begin position="65"/>
        <end position="81"/>
    </location>
</feature>
<evidence type="ECO:0000313" key="2">
    <source>
        <dbReference type="EMBL" id="KKM83936.1"/>
    </source>
</evidence>
<evidence type="ECO:0000256" key="1">
    <source>
        <dbReference type="SAM" id="MobiDB-lite"/>
    </source>
</evidence>
<dbReference type="EMBL" id="LAZR01007642">
    <property type="protein sequence ID" value="KKM83936.1"/>
    <property type="molecule type" value="Genomic_DNA"/>
</dbReference>
<sequence>MNKPAVQATPKQVQEHQRALRAIQRGMQYLLDETVTGPMKHSDGVADLKWLLRKLMSGEWGLNMDPKRGEGLTTDQKDLKQSPDAAPKVPSTPIAGLPAPQKIPGGNGSK</sequence>
<accession>A0A0F9L913</accession>
<reference evidence="2" key="1">
    <citation type="journal article" date="2015" name="Nature">
        <title>Complex archaea that bridge the gap between prokaryotes and eukaryotes.</title>
        <authorList>
            <person name="Spang A."/>
            <person name="Saw J.H."/>
            <person name="Jorgensen S.L."/>
            <person name="Zaremba-Niedzwiedzka K."/>
            <person name="Martijn J."/>
            <person name="Lind A.E."/>
            <person name="van Eijk R."/>
            <person name="Schleper C."/>
            <person name="Guy L."/>
            <person name="Ettema T.J."/>
        </authorList>
    </citation>
    <scope>NUCLEOTIDE SEQUENCE</scope>
</reference>
<feature type="region of interest" description="Disordered" evidence="1">
    <location>
        <begin position="59"/>
        <end position="110"/>
    </location>
</feature>
<name>A0A0F9L913_9ZZZZ</name>
<proteinExistence type="predicted"/>
<gene>
    <name evidence="2" type="ORF">LCGC14_1304300</name>
</gene>
<organism evidence="2">
    <name type="scientific">marine sediment metagenome</name>
    <dbReference type="NCBI Taxonomy" id="412755"/>
    <lineage>
        <taxon>unclassified sequences</taxon>
        <taxon>metagenomes</taxon>
        <taxon>ecological metagenomes</taxon>
    </lineage>
</organism>